<reference evidence="2" key="1">
    <citation type="submission" date="2023-06" db="EMBL/GenBank/DDBJ databases">
        <title>Male Hemibagrus guttatus genome.</title>
        <authorList>
            <person name="Bian C."/>
        </authorList>
    </citation>
    <scope>NUCLEOTIDE SEQUENCE</scope>
    <source>
        <strain evidence="2">Male_cb2023</strain>
        <tissue evidence="2">Muscle</tissue>
    </source>
</reference>
<accession>A0AAE0VDS1</accession>
<gene>
    <name evidence="2" type="ORF">QTP70_001843</name>
</gene>
<dbReference type="PANTHER" id="PTHR47272:SF2">
    <property type="entry name" value="PIGGYBAC TRANSPOSABLE ELEMENT-DERIVED PROTEIN 3-LIKE"/>
    <property type="match status" value="1"/>
</dbReference>
<dbReference type="InterPro" id="IPR029526">
    <property type="entry name" value="PGBD"/>
</dbReference>
<dbReference type="AlphaFoldDB" id="A0AAE0VDS1"/>
<dbReference type="Pfam" id="PF13843">
    <property type="entry name" value="DDE_Tnp_1_7"/>
    <property type="match status" value="1"/>
</dbReference>
<dbReference type="PANTHER" id="PTHR47272">
    <property type="entry name" value="DDE_TNP_1_7 DOMAIN-CONTAINING PROTEIN"/>
    <property type="match status" value="1"/>
</dbReference>
<protein>
    <recommendedName>
        <fullName evidence="1">PiggyBac transposable element-derived protein domain-containing protein</fullName>
    </recommendedName>
</protein>
<evidence type="ECO:0000259" key="1">
    <source>
        <dbReference type="Pfam" id="PF13843"/>
    </source>
</evidence>
<name>A0AAE0VDS1_9TELE</name>
<organism evidence="2 3">
    <name type="scientific">Hemibagrus guttatus</name>
    <dbReference type="NCBI Taxonomy" id="175788"/>
    <lineage>
        <taxon>Eukaryota</taxon>
        <taxon>Metazoa</taxon>
        <taxon>Chordata</taxon>
        <taxon>Craniata</taxon>
        <taxon>Vertebrata</taxon>
        <taxon>Euteleostomi</taxon>
        <taxon>Actinopterygii</taxon>
        <taxon>Neopterygii</taxon>
        <taxon>Teleostei</taxon>
        <taxon>Ostariophysi</taxon>
        <taxon>Siluriformes</taxon>
        <taxon>Bagridae</taxon>
        <taxon>Hemibagrus</taxon>
    </lineage>
</organism>
<evidence type="ECO:0000313" key="3">
    <source>
        <dbReference type="Proteomes" id="UP001274896"/>
    </source>
</evidence>
<sequence>MEEELSIDEQIVSFRGATTDLSEKDKAILGHEAAVVNHLYQQLHSPNHKVFFDNVFTTYNLLELLAAKKIYAAGTARVSRFAKPPLMSDKEMSKRGRGNHYQVRSRDGKVVLTKWFDNRTVVISSNFVGVGKDQVERWDQQRRSFVKIQHPECVMRYNQAMGGVDKLNHLISQDRY</sequence>
<feature type="domain" description="PiggyBac transposable element-derived protein" evidence="1">
    <location>
        <begin position="26"/>
        <end position="173"/>
    </location>
</feature>
<dbReference type="EMBL" id="JAUCMX010000001">
    <property type="protein sequence ID" value="KAK3556056.1"/>
    <property type="molecule type" value="Genomic_DNA"/>
</dbReference>
<evidence type="ECO:0000313" key="2">
    <source>
        <dbReference type="EMBL" id="KAK3556056.1"/>
    </source>
</evidence>
<keyword evidence="3" id="KW-1185">Reference proteome</keyword>
<comment type="caution">
    <text evidence="2">The sequence shown here is derived from an EMBL/GenBank/DDBJ whole genome shotgun (WGS) entry which is preliminary data.</text>
</comment>
<proteinExistence type="predicted"/>
<dbReference type="Proteomes" id="UP001274896">
    <property type="component" value="Unassembled WGS sequence"/>
</dbReference>